<dbReference type="EMBL" id="BJXC01000010">
    <property type="protein sequence ID" value="GEM51906.1"/>
    <property type="molecule type" value="Genomic_DNA"/>
</dbReference>
<evidence type="ECO:0008006" key="4">
    <source>
        <dbReference type="Google" id="ProtNLM"/>
    </source>
</evidence>
<dbReference type="Proteomes" id="UP000321245">
    <property type="component" value="Unassembled WGS sequence"/>
</dbReference>
<proteinExistence type="predicted"/>
<sequence length="279" mass="31942">MSDELKKYVDKHRELFDNKEPSDELWNKIRTTIPSPQPATIPIRKKWNVKYWGIAASTIILIGTAVYFTQNNPAISTKPIVVNNSKKSSRQEKKEEKKEVIATEGKVAKKQDVILVKNEEKVITTTPHQIQENNTSKIDHQDREIIQLLEDQNSTSNRINAIAKLGEAGTLSEQEIYILKERALHDENTIVRLNAIEVLTSKLSESSVEQEMTSLFLEQDNPMVQMELIGIISHLNKQPNQELISKLHEIILNPKTQPFVKDEAYAVLLKKRNQTIKTE</sequence>
<organism evidence="2 3">
    <name type="scientific">Empedobacter brevis NBRC 14943 = ATCC 43319</name>
    <dbReference type="NCBI Taxonomy" id="1218108"/>
    <lineage>
        <taxon>Bacteria</taxon>
        <taxon>Pseudomonadati</taxon>
        <taxon>Bacteroidota</taxon>
        <taxon>Flavobacteriia</taxon>
        <taxon>Flavobacteriales</taxon>
        <taxon>Weeksellaceae</taxon>
        <taxon>Empedobacter</taxon>
    </lineage>
</organism>
<dbReference type="InterPro" id="IPR011989">
    <property type="entry name" value="ARM-like"/>
</dbReference>
<keyword evidence="3" id="KW-1185">Reference proteome</keyword>
<protein>
    <recommendedName>
        <fullName evidence="4">HEAT repeat domain-containing protein</fullName>
    </recommendedName>
</protein>
<dbReference type="STRING" id="1218108.GCA_000382425_03034"/>
<evidence type="ECO:0000313" key="2">
    <source>
        <dbReference type="EMBL" id="GEM51906.1"/>
    </source>
</evidence>
<name>A0A511NGX9_9FLAO</name>
<gene>
    <name evidence="2" type="ORF">EB1_16960</name>
</gene>
<dbReference type="SUPFAM" id="SSF48371">
    <property type="entry name" value="ARM repeat"/>
    <property type="match status" value="1"/>
</dbReference>
<reference evidence="2 3" key="1">
    <citation type="submission" date="2019-07" db="EMBL/GenBank/DDBJ databases">
        <title>Whole genome shotgun sequence of Empedobacter brevis NBRC 14943.</title>
        <authorList>
            <person name="Hosoyama A."/>
            <person name="Uohara A."/>
            <person name="Ohji S."/>
            <person name="Ichikawa N."/>
        </authorList>
    </citation>
    <scope>NUCLEOTIDE SEQUENCE [LARGE SCALE GENOMIC DNA]</scope>
    <source>
        <strain evidence="2 3">NBRC 14943</strain>
    </source>
</reference>
<evidence type="ECO:0000256" key="1">
    <source>
        <dbReference type="SAM" id="Phobius"/>
    </source>
</evidence>
<keyword evidence="1" id="KW-1133">Transmembrane helix</keyword>
<dbReference type="GeneID" id="84651096"/>
<dbReference type="Gene3D" id="1.25.10.10">
    <property type="entry name" value="Leucine-rich Repeat Variant"/>
    <property type="match status" value="1"/>
</dbReference>
<comment type="caution">
    <text evidence="2">The sequence shown here is derived from an EMBL/GenBank/DDBJ whole genome shotgun (WGS) entry which is preliminary data.</text>
</comment>
<dbReference type="InterPro" id="IPR016024">
    <property type="entry name" value="ARM-type_fold"/>
</dbReference>
<accession>A0A511NGX9</accession>
<keyword evidence="1" id="KW-0812">Transmembrane</keyword>
<feature type="transmembrane region" description="Helical" evidence="1">
    <location>
        <begin position="51"/>
        <end position="69"/>
    </location>
</feature>
<evidence type="ECO:0000313" key="3">
    <source>
        <dbReference type="Proteomes" id="UP000321245"/>
    </source>
</evidence>
<keyword evidence="1" id="KW-0472">Membrane</keyword>
<dbReference type="AlphaFoldDB" id="A0A511NGX9"/>
<dbReference type="RefSeq" id="WP_019976506.1">
    <property type="nucleotide sequence ID" value="NZ_BJXC01000010.1"/>
</dbReference>
<dbReference type="OrthoDB" id="978644at2"/>